<dbReference type="Proteomes" id="UP000283509">
    <property type="component" value="Unassembled WGS sequence"/>
</dbReference>
<comment type="caution">
    <text evidence="2">The sequence shown here is derived from an EMBL/GenBank/DDBJ whole genome shotgun (WGS) entry which is preliminary data.</text>
</comment>
<evidence type="ECO:0000313" key="2">
    <source>
        <dbReference type="EMBL" id="ROT69133.1"/>
    </source>
</evidence>
<dbReference type="Pfam" id="PF15299">
    <property type="entry name" value="ALS2CR8"/>
    <property type="match status" value="1"/>
</dbReference>
<feature type="compositionally biased region" description="Basic residues" evidence="1">
    <location>
        <begin position="129"/>
        <end position="139"/>
    </location>
</feature>
<name>A0A423SYC0_PENVA</name>
<evidence type="ECO:0000256" key="1">
    <source>
        <dbReference type="SAM" id="MobiDB-lite"/>
    </source>
</evidence>
<accession>A0A423SYC0</accession>
<sequence length="187" mass="21162">MRLNQRHSVFRTWESVLACKDRVEEETRSKYNLYSKTPGFCDDRPKPGKRVLFELKRSKGDSAVVPFTGVPLMWIGSRVYTCHLSKHNYKYGVKQHKEESEGSCANNKKKKRTPSKHIGCPATFSVTKVARRPSAKSKNRSTPESTAQDPHADTQRGCHRVKQRQGGDIGVLCASEFVREHADTTLA</sequence>
<reference evidence="2 3" key="1">
    <citation type="submission" date="2018-04" db="EMBL/GenBank/DDBJ databases">
        <authorList>
            <person name="Zhang X."/>
            <person name="Yuan J."/>
            <person name="Li F."/>
            <person name="Xiang J."/>
        </authorList>
    </citation>
    <scope>NUCLEOTIDE SEQUENCE [LARGE SCALE GENOMIC DNA]</scope>
    <source>
        <tissue evidence="2">Muscle</tissue>
    </source>
</reference>
<reference evidence="2 3" key="2">
    <citation type="submission" date="2019-01" db="EMBL/GenBank/DDBJ databases">
        <title>The decoding of complex shrimp genome reveals the adaptation for benthos swimmer, frequently molting mechanism and breeding impact on genome.</title>
        <authorList>
            <person name="Sun Y."/>
            <person name="Gao Y."/>
            <person name="Yu Y."/>
        </authorList>
    </citation>
    <scope>NUCLEOTIDE SEQUENCE [LARGE SCALE GENOMIC DNA]</scope>
    <source>
        <tissue evidence="2">Muscle</tissue>
    </source>
</reference>
<dbReference type="GO" id="GO:0003700">
    <property type="term" value="F:DNA-binding transcription factor activity"/>
    <property type="evidence" value="ECO:0007669"/>
    <property type="project" value="InterPro"/>
</dbReference>
<evidence type="ECO:0000313" key="3">
    <source>
        <dbReference type="Proteomes" id="UP000283509"/>
    </source>
</evidence>
<gene>
    <name evidence="2" type="ORF">C7M84_012705</name>
</gene>
<dbReference type="OrthoDB" id="6348028at2759"/>
<organism evidence="2 3">
    <name type="scientific">Penaeus vannamei</name>
    <name type="common">Whiteleg shrimp</name>
    <name type="synonym">Litopenaeus vannamei</name>
    <dbReference type="NCBI Taxonomy" id="6689"/>
    <lineage>
        <taxon>Eukaryota</taxon>
        <taxon>Metazoa</taxon>
        <taxon>Ecdysozoa</taxon>
        <taxon>Arthropoda</taxon>
        <taxon>Crustacea</taxon>
        <taxon>Multicrustacea</taxon>
        <taxon>Malacostraca</taxon>
        <taxon>Eumalacostraca</taxon>
        <taxon>Eucarida</taxon>
        <taxon>Decapoda</taxon>
        <taxon>Dendrobranchiata</taxon>
        <taxon>Penaeoidea</taxon>
        <taxon>Penaeidae</taxon>
        <taxon>Penaeus</taxon>
    </lineage>
</organism>
<keyword evidence="3" id="KW-1185">Reference proteome</keyword>
<feature type="region of interest" description="Disordered" evidence="1">
    <location>
        <begin position="96"/>
        <end position="163"/>
    </location>
</feature>
<dbReference type="EMBL" id="QCYY01002600">
    <property type="protein sequence ID" value="ROT69133.1"/>
    <property type="molecule type" value="Genomic_DNA"/>
</dbReference>
<protein>
    <submittedName>
        <fullName evidence="2">Uncharacterized protein</fullName>
    </submittedName>
</protein>
<dbReference type="PANTHER" id="PTHR47456:SF1">
    <property type="entry name" value="PHD-TYPE DOMAIN-CONTAINING PROTEIN"/>
    <property type="match status" value="1"/>
</dbReference>
<dbReference type="AlphaFoldDB" id="A0A423SYC0"/>
<dbReference type="InterPro" id="IPR029309">
    <property type="entry name" value="CaRF"/>
</dbReference>
<dbReference type="PANTHER" id="PTHR47456">
    <property type="entry name" value="PHD-TYPE DOMAIN-CONTAINING PROTEIN"/>
    <property type="match status" value="1"/>
</dbReference>
<proteinExistence type="predicted"/>